<dbReference type="SUPFAM" id="SSF50182">
    <property type="entry name" value="Sm-like ribonucleoproteins"/>
    <property type="match status" value="1"/>
</dbReference>
<dbReference type="PANTHER" id="PTHR10553:SF5">
    <property type="entry name" value="U6 SNRNA-ASSOCIATED SM-LIKE PROTEIN LSM7"/>
    <property type="match status" value="1"/>
</dbReference>
<evidence type="ECO:0000256" key="1">
    <source>
        <dbReference type="ARBA" id="ARBA00004123"/>
    </source>
</evidence>
<dbReference type="SMART" id="SM00651">
    <property type="entry name" value="Sm"/>
    <property type="match status" value="1"/>
</dbReference>
<dbReference type="InterPro" id="IPR044641">
    <property type="entry name" value="Lsm7/SmG-like"/>
</dbReference>
<sequence length="133" mass="15001">MDRGGRQQQQQQHQQQQQRRGGNQGGGRRGTPRAGEERPKKEAILDLGKYRDQKVRVKFQGGREVIGVLKGYDQLMNLVLEEVKETLRDPEDENVLLDKTRDLGTVVVRGPLLLSLSPVDGSEVIDNPFIQQS</sequence>
<feature type="compositionally biased region" description="Basic and acidic residues" evidence="9">
    <location>
        <begin position="34"/>
        <end position="43"/>
    </location>
</feature>
<keyword evidence="3" id="KW-0507">mRNA processing</keyword>
<evidence type="ECO:0000256" key="2">
    <source>
        <dbReference type="ARBA" id="ARBA00006850"/>
    </source>
</evidence>
<evidence type="ECO:0000313" key="11">
    <source>
        <dbReference type="EMBL" id="CDP35414.1"/>
    </source>
</evidence>
<gene>
    <name evidence="11" type="ORF">GNLVRS02_ARAD1C35002g</name>
</gene>
<dbReference type="EMBL" id="HG937693">
    <property type="protein sequence ID" value="CDP35414.1"/>
    <property type="molecule type" value="Genomic_DNA"/>
</dbReference>
<evidence type="ECO:0000256" key="5">
    <source>
        <dbReference type="ARBA" id="ARBA00022884"/>
    </source>
</evidence>
<keyword evidence="5" id="KW-0694">RNA-binding</keyword>
<dbReference type="GO" id="GO:1990726">
    <property type="term" value="C:Lsm1-7-Pat1 complex"/>
    <property type="evidence" value="ECO:0007669"/>
    <property type="project" value="TreeGrafter"/>
</dbReference>
<feature type="domain" description="Sm" evidence="10">
    <location>
        <begin position="42"/>
        <end position="122"/>
    </location>
</feature>
<organism evidence="11">
    <name type="scientific">Blastobotrys adeninivorans</name>
    <name type="common">Yeast</name>
    <name type="synonym">Arxula adeninivorans</name>
    <dbReference type="NCBI Taxonomy" id="409370"/>
    <lineage>
        <taxon>Eukaryota</taxon>
        <taxon>Fungi</taxon>
        <taxon>Dikarya</taxon>
        <taxon>Ascomycota</taxon>
        <taxon>Saccharomycotina</taxon>
        <taxon>Dipodascomycetes</taxon>
        <taxon>Dipodascales</taxon>
        <taxon>Trichomonascaceae</taxon>
        <taxon>Blastobotrys</taxon>
    </lineage>
</organism>
<dbReference type="GO" id="GO:0005688">
    <property type="term" value="C:U6 snRNP"/>
    <property type="evidence" value="ECO:0007669"/>
    <property type="project" value="TreeGrafter"/>
</dbReference>
<dbReference type="AlphaFoldDB" id="A0A060T3M6"/>
<evidence type="ECO:0000256" key="7">
    <source>
        <dbReference type="ARBA" id="ARBA00023242"/>
    </source>
</evidence>
<dbReference type="PIRSF" id="PIRSF037188">
    <property type="entry name" value="U6_snRNA_Lsm7"/>
    <property type="match status" value="1"/>
</dbReference>
<keyword evidence="6" id="KW-0508">mRNA splicing</keyword>
<evidence type="ECO:0000256" key="4">
    <source>
        <dbReference type="ARBA" id="ARBA00022728"/>
    </source>
</evidence>
<accession>A0A060T3M6</accession>
<evidence type="ECO:0000256" key="8">
    <source>
        <dbReference type="ARBA" id="ARBA00023274"/>
    </source>
</evidence>
<evidence type="ECO:0000256" key="9">
    <source>
        <dbReference type="SAM" id="MobiDB-lite"/>
    </source>
</evidence>
<evidence type="ECO:0000256" key="6">
    <source>
        <dbReference type="ARBA" id="ARBA00023187"/>
    </source>
</evidence>
<feature type="region of interest" description="Disordered" evidence="9">
    <location>
        <begin position="1"/>
        <end position="43"/>
    </location>
</feature>
<dbReference type="Pfam" id="PF01423">
    <property type="entry name" value="LSM"/>
    <property type="match status" value="1"/>
</dbReference>
<keyword evidence="4" id="KW-0747">Spliceosome</keyword>
<dbReference type="GO" id="GO:0000956">
    <property type="term" value="P:nuclear-transcribed mRNA catabolic process"/>
    <property type="evidence" value="ECO:0007669"/>
    <property type="project" value="InterPro"/>
</dbReference>
<dbReference type="GO" id="GO:0071004">
    <property type="term" value="C:U2-type prespliceosome"/>
    <property type="evidence" value="ECO:0007669"/>
    <property type="project" value="TreeGrafter"/>
</dbReference>
<dbReference type="InterPro" id="IPR001163">
    <property type="entry name" value="Sm_dom_euk/arc"/>
</dbReference>
<dbReference type="GO" id="GO:0003723">
    <property type="term" value="F:RNA binding"/>
    <property type="evidence" value="ECO:0007669"/>
    <property type="project" value="UniProtKB-KW"/>
</dbReference>
<comment type="similarity">
    <text evidence="2">Belongs to the snRNP Sm proteins family.</text>
</comment>
<keyword evidence="7" id="KW-0539">Nucleus</keyword>
<dbReference type="InterPro" id="IPR017132">
    <property type="entry name" value="Lsm7"/>
</dbReference>
<evidence type="ECO:0000259" key="10">
    <source>
        <dbReference type="PROSITE" id="PS52002"/>
    </source>
</evidence>
<dbReference type="InterPro" id="IPR047575">
    <property type="entry name" value="Sm"/>
</dbReference>
<dbReference type="PROSITE" id="PS52002">
    <property type="entry name" value="SM"/>
    <property type="match status" value="1"/>
</dbReference>
<reference evidence="11" key="2">
    <citation type="submission" date="2014-06" db="EMBL/GenBank/DDBJ databases">
        <title>The complete genome of Blastobotrys (Arxula) adeninivorans LS3 - a yeast of biotechnological interest.</title>
        <authorList>
            <person name="Kunze G."/>
            <person name="Gaillardin C."/>
            <person name="Czernicka M."/>
            <person name="Durrens P."/>
            <person name="Martin T."/>
            <person name="Boer E."/>
            <person name="Gabaldon T."/>
            <person name="Cruz J."/>
            <person name="Talla E."/>
            <person name="Marck C."/>
            <person name="Goffeau A."/>
            <person name="Barbe V."/>
            <person name="Baret P."/>
            <person name="Baronian K."/>
            <person name="Beier S."/>
            <person name="Bleykasten C."/>
            <person name="Bode R."/>
            <person name="Casaregola S."/>
            <person name="Despons L."/>
            <person name="Fairhead C."/>
            <person name="Giersberg M."/>
            <person name="Gierski P."/>
            <person name="Hahnel U."/>
            <person name="Hartmann A."/>
            <person name="Jankowska D."/>
            <person name="Jubin C."/>
            <person name="Jung P."/>
            <person name="Lafontaine I."/>
            <person name="Leh-Louis V."/>
            <person name="Lemaire M."/>
            <person name="Marcet-Houben M."/>
            <person name="Mascher M."/>
            <person name="Morel G."/>
            <person name="Richard G.-F."/>
            <person name="Riechen J."/>
            <person name="Sacerdot C."/>
            <person name="Sarkar A."/>
            <person name="Savel G."/>
            <person name="Schacherer J."/>
            <person name="Sherman D."/>
            <person name="Straub M.-L."/>
            <person name="Stein N."/>
            <person name="Thierry A."/>
            <person name="Trautwein-Schult A."/>
            <person name="Westhof E."/>
            <person name="Worch S."/>
            <person name="Dujon B."/>
            <person name="Souciet J.-L."/>
            <person name="Wincker P."/>
            <person name="Scholz U."/>
            <person name="Neuveglise N."/>
        </authorList>
    </citation>
    <scope>NUCLEOTIDE SEQUENCE</scope>
    <source>
        <strain evidence="11">LS3</strain>
    </source>
</reference>
<protein>
    <submittedName>
        <fullName evidence="11">ARAD1C35002p</fullName>
    </submittedName>
</protein>
<dbReference type="GO" id="GO:0000398">
    <property type="term" value="P:mRNA splicing, via spliceosome"/>
    <property type="evidence" value="ECO:0007669"/>
    <property type="project" value="InterPro"/>
</dbReference>
<name>A0A060T3M6_BLAAD</name>
<dbReference type="GO" id="GO:0071013">
    <property type="term" value="C:catalytic step 2 spliceosome"/>
    <property type="evidence" value="ECO:0007669"/>
    <property type="project" value="TreeGrafter"/>
</dbReference>
<dbReference type="PANTHER" id="PTHR10553">
    <property type="entry name" value="SMALL NUCLEAR RIBONUCLEOPROTEIN"/>
    <property type="match status" value="1"/>
</dbReference>
<keyword evidence="8" id="KW-0687">Ribonucleoprotein</keyword>
<comment type="subcellular location">
    <subcellularLocation>
        <location evidence="1">Nucleus</location>
    </subcellularLocation>
</comment>
<dbReference type="Gene3D" id="2.30.30.100">
    <property type="match status" value="1"/>
</dbReference>
<evidence type="ECO:0000256" key="3">
    <source>
        <dbReference type="ARBA" id="ARBA00022664"/>
    </source>
</evidence>
<dbReference type="PhylomeDB" id="A0A060T3M6"/>
<feature type="compositionally biased region" description="Low complexity" evidence="9">
    <location>
        <begin position="1"/>
        <end position="21"/>
    </location>
</feature>
<dbReference type="CDD" id="cd01729">
    <property type="entry name" value="LSm7"/>
    <property type="match status" value="1"/>
</dbReference>
<dbReference type="InterPro" id="IPR010920">
    <property type="entry name" value="LSM_dom_sf"/>
</dbReference>
<reference evidence="11" key="1">
    <citation type="submission" date="2014-02" db="EMBL/GenBank/DDBJ databases">
        <authorList>
            <person name="Genoscope - CEA"/>
        </authorList>
    </citation>
    <scope>NUCLEOTIDE SEQUENCE</scope>
    <source>
        <strain evidence="11">LS3</strain>
    </source>
</reference>
<proteinExistence type="inferred from homology"/>
<dbReference type="GO" id="GO:0097526">
    <property type="term" value="C:spliceosomal tri-snRNP complex"/>
    <property type="evidence" value="ECO:0007669"/>
    <property type="project" value="TreeGrafter"/>
</dbReference>